<keyword evidence="6" id="KW-1133">Transmembrane helix</keyword>
<evidence type="ECO:0000256" key="1">
    <source>
        <dbReference type="ARBA" id="ARBA00004225"/>
    </source>
</evidence>
<dbReference type="InterPro" id="IPR023395">
    <property type="entry name" value="MCP_dom_sf"/>
</dbReference>
<protein>
    <recommendedName>
        <fullName evidence="10">Mitochondrial carrier protein</fullName>
    </recommendedName>
</protein>
<dbReference type="InterPro" id="IPR050567">
    <property type="entry name" value="Mitochondrial_Carrier"/>
</dbReference>
<dbReference type="PANTHER" id="PTHR45624:SF10">
    <property type="entry name" value="SLC (SOLUTE CARRIER) HOMOLOG"/>
    <property type="match status" value="1"/>
</dbReference>
<dbReference type="EMBL" id="MN738862">
    <property type="protein sequence ID" value="QHT28534.1"/>
    <property type="molecule type" value="Genomic_DNA"/>
</dbReference>
<evidence type="ECO:0008006" key="10">
    <source>
        <dbReference type="Google" id="ProtNLM"/>
    </source>
</evidence>
<proteinExistence type="inferred from homology"/>
<evidence type="ECO:0000256" key="7">
    <source>
        <dbReference type="ARBA" id="ARBA00023128"/>
    </source>
</evidence>
<comment type="subcellular location">
    <subcellularLocation>
        <location evidence="1">Mitochondrion membrane</location>
        <topology evidence="1">Multi-pass membrane protein</topology>
    </subcellularLocation>
</comment>
<dbReference type="AlphaFoldDB" id="A0A6C0EH96"/>
<evidence type="ECO:0000313" key="9">
    <source>
        <dbReference type="EMBL" id="QHT28534.1"/>
    </source>
</evidence>
<evidence type="ECO:0000256" key="3">
    <source>
        <dbReference type="ARBA" id="ARBA00022448"/>
    </source>
</evidence>
<sequence length="218" mass="24807">MDHYYAGLISGLFQTLIGHPFDTYKTWRQNSSQIRTPNMSLQNLYKGIKYPLVQSPFLCGLGFGVYDNIYSETKSTYIAGSISGLVGSLIMTPLDYYKIKRQQQLTDVYWKKSYKNLHIVAIREVPANTIYFTTYNKLREKEVPIMLSGSIAGTTSWLLTYPLDTIKTKMQAGVTKSISETIKQGNLWVGVKPCVMRAFFVNGIGFYVYEHSLLVMKS</sequence>
<dbReference type="SUPFAM" id="SSF103506">
    <property type="entry name" value="Mitochondrial carrier"/>
    <property type="match status" value="1"/>
</dbReference>
<dbReference type="Pfam" id="PF00153">
    <property type="entry name" value="Mito_carr"/>
    <property type="match status" value="1"/>
</dbReference>
<evidence type="ECO:0000256" key="4">
    <source>
        <dbReference type="ARBA" id="ARBA00022692"/>
    </source>
</evidence>
<dbReference type="PANTHER" id="PTHR45624">
    <property type="entry name" value="MITOCHONDRIAL BASIC AMINO ACIDS TRANSPORTER-RELATED"/>
    <property type="match status" value="1"/>
</dbReference>
<keyword evidence="4" id="KW-0812">Transmembrane</keyword>
<dbReference type="GO" id="GO:0031966">
    <property type="term" value="C:mitochondrial membrane"/>
    <property type="evidence" value="ECO:0007669"/>
    <property type="project" value="UniProtKB-SubCell"/>
</dbReference>
<evidence type="ECO:0000256" key="2">
    <source>
        <dbReference type="ARBA" id="ARBA00006375"/>
    </source>
</evidence>
<organism evidence="9">
    <name type="scientific">viral metagenome</name>
    <dbReference type="NCBI Taxonomy" id="1070528"/>
    <lineage>
        <taxon>unclassified sequences</taxon>
        <taxon>metagenomes</taxon>
        <taxon>organismal metagenomes</taxon>
    </lineage>
</organism>
<accession>A0A6C0EH96</accession>
<keyword evidence="3" id="KW-0813">Transport</keyword>
<comment type="similarity">
    <text evidence="2">Belongs to the mitochondrial carrier (TC 2.A.29) family.</text>
</comment>
<keyword evidence="7" id="KW-0496">Mitochondrion</keyword>
<dbReference type="InterPro" id="IPR018108">
    <property type="entry name" value="MCP_transmembrane"/>
</dbReference>
<evidence type="ECO:0000256" key="6">
    <source>
        <dbReference type="ARBA" id="ARBA00022989"/>
    </source>
</evidence>
<evidence type="ECO:0000256" key="8">
    <source>
        <dbReference type="ARBA" id="ARBA00023136"/>
    </source>
</evidence>
<evidence type="ECO:0000256" key="5">
    <source>
        <dbReference type="ARBA" id="ARBA00022737"/>
    </source>
</evidence>
<reference evidence="9" key="1">
    <citation type="journal article" date="2020" name="Nature">
        <title>Giant virus diversity and host interactions through global metagenomics.</title>
        <authorList>
            <person name="Schulz F."/>
            <person name="Roux S."/>
            <person name="Paez-Espino D."/>
            <person name="Jungbluth S."/>
            <person name="Walsh D.A."/>
            <person name="Denef V.J."/>
            <person name="McMahon K.D."/>
            <person name="Konstantinidis K.T."/>
            <person name="Eloe-Fadrosh E.A."/>
            <person name="Kyrpides N.C."/>
            <person name="Woyke T."/>
        </authorList>
    </citation>
    <scope>NUCLEOTIDE SEQUENCE</scope>
    <source>
        <strain evidence="9">GVMAG-M-3300001348-25</strain>
    </source>
</reference>
<name>A0A6C0EH96_9ZZZZ</name>
<keyword evidence="5" id="KW-0677">Repeat</keyword>
<dbReference type="GO" id="GO:0022857">
    <property type="term" value="F:transmembrane transporter activity"/>
    <property type="evidence" value="ECO:0007669"/>
    <property type="project" value="TreeGrafter"/>
</dbReference>
<keyword evidence="8" id="KW-0472">Membrane</keyword>
<dbReference type="Gene3D" id="1.50.40.10">
    <property type="entry name" value="Mitochondrial carrier domain"/>
    <property type="match status" value="1"/>
</dbReference>
<dbReference type="PROSITE" id="PS50920">
    <property type="entry name" value="SOLCAR"/>
    <property type="match status" value="1"/>
</dbReference>